<name>A0A4R1NFK6_9GAMM</name>
<keyword evidence="5 6" id="KW-0472">Membrane</keyword>
<keyword evidence="8" id="KW-0808">Transferase</keyword>
<evidence type="ECO:0000256" key="3">
    <source>
        <dbReference type="ARBA" id="ARBA00022692"/>
    </source>
</evidence>
<feature type="transmembrane region" description="Helical" evidence="6">
    <location>
        <begin position="145"/>
        <end position="167"/>
    </location>
</feature>
<dbReference type="InterPro" id="IPR017850">
    <property type="entry name" value="Alkaline_phosphatase_core_sf"/>
</dbReference>
<dbReference type="GO" id="GO:0005886">
    <property type="term" value="C:plasma membrane"/>
    <property type="evidence" value="ECO:0007669"/>
    <property type="project" value="UniProtKB-SubCell"/>
</dbReference>
<dbReference type="CDD" id="cd16015">
    <property type="entry name" value="LTA_synthase"/>
    <property type="match status" value="1"/>
</dbReference>
<evidence type="ECO:0000313" key="8">
    <source>
        <dbReference type="EMBL" id="TCL03456.1"/>
    </source>
</evidence>
<protein>
    <submittedName>
        <fullName evidence="8">Phosphoglycerol transferase MdoB-like AlkP superfamily enzyme</fullName>
    </submittedName>
</protein>
<dbReference type="RefSeq" id="WP_132922323.1">
    <property type="nucleotide sequence ID" value="NZ_SJOI01000001.1"/>
</dbReference>
<dbReference type="InterPro" id="IPR050448">
    <property type="entry name" value="OpgB/LTA_synthase_biosynth"/>
</dbReference>
<organism evidence="8 9">
    <name type="scientific">Sodalis ligni</name>
    <dbReference type="NCBI Taxonomy" id="2697027"/>
    <lineage>
        <taxon>Bacteria</taxon>
        <taxon>Pseudomonadati</taxon>
        <taxon>Pseudomonadota</taxon>
        <taxon>Gammaproteobacteria</taxon>
        <taxon>Enterobacterales</taxon>
        <taxon>Bruguierivoracaceae</taxon>
        <taxon>Sodalis</taxon>
    </lineage>
</organism>
<dbReference type="Pfam" id="PF00884">
    <property type="entry name" value="Sulfatase"/>
    <property type="match status" value="1"/>
</dbReference>
<accession>A0A4R1NFK6</accession>
<evidence type="ECO:0000256" key="1">
    <source>
        <dbReference type="ARBA" id="ARBA00004651"/>
    </source>
</evidence>
<proteinExistence type="predicted"/>
<dbReference type="OrthoDB" id="9760224at2"/>
<evidence type="ECO:0000313" key="9">
    <source>
        <dbReference type="Proteomes" id="UP000294555"/>
    </source>
</evidence>
<feature type="transmembrane region" description="Helical" evidence="6">
    <location>
        <begin position="91"/>
        <end position="113"/>
    </location>
</feature>
<feature type="transmembrane region" description="Helical" evidence="6">
    <location>
        <begin position="179"/>
        <end position="198"/>
    </location>
</feature>
<evidence type="ECO:0000256" key="4">
    <source>
        <dbReference type="ARBA" id="ARBA00022989"/>
    </source>
</evidence>
<feature type="domain" description="Sulfatase N-terminal" evidence="7">
    <location>
        <begin position="279"/>
        <end position="568"/>
    </location>
</feature>
<keyword evidence="2" id="KW-1003">Cell membrane</keyword>
<evidence type="ECO:0000259" key="7">
    <source>
        <dbReference type="Pfam" id="PF00884"/>
    </source>
</evidence>
<dbReference type="SUPFAM" id="SSF53649">
    <property type="entry name" value="Alkaline phosphatase-like"/>
    <property type="match status" value="1"/>
</dbReference>
<reference evidence="8 9" key="1">
    <citation type="submission" date="2019-02" db="EMBL/GenBank/DDBJ databases">
        <title>Investigation of anaerobic lignin degradation for improved lignocellulosic biofuels.</title>
        <authorList>
            <person name="Deangelis K."/>
        </authorList>
    </citation>
    <scope>NUCLEOTIDE SEQUENCE [LARGE SCALE GENOMIC DNA]</scope>
    <source>
        <strain evidence="8 9">159R</strain>
    </source>
</reference>
<feature type="transmembrane region" description="Helical" evidence="6">
    <location>
        <begin position="60"/>
        <end position="79"/>
    </location>
</feature>
<comment type="caution">
    <text evidence="8">The sequence shown here is derived from an EMBL/GenBank/DDBJ whole genome shotgun (WGS) entry which is preliminary data.</text>
</comment>
<dbReference type="EMBL" id="SJOI01000001">
    <property type="protein sequence ID" value="TCL03456.1"/>
    <property type="molecule type" value="Genomic_DNA"/>
</dbReference>
<keyword evidence="3 6" id="KW-0812">Transmembrane</keyword>
<dbReference type="PANTHER" id="PTHR47371:SF3">
    <property type="entry name" value="PHOSPHOGLYCEROL TRANSFERASE I"/>
    <property type="match status" value="1"/>
</dbReference>
<keyword evidence="9" id="KW-1185">Reference proteome</keyword>
<evidence type="ECO:0000256" key="6">
    <source>
        <dbReference type="SAM" id="Phobius"/>
    </source>
</evidence>
<dbReference type="Proteomes" id="UP000294555">
    <property type="component" value="Unassembled WGS sequence"/>
</dbReference>
<dbReference type="AlphaFoldDB" id="A0A4R1NFK6"/>
<sequence length="664" mass="74776">MYQLRIRALLSALWCQIGVLTLLLAGARYFMFHIFIDPRQISGHAAAIEHMWLTGIRFDLRVTAILLSPCLVLGLLIAAREKGWRWLARCARIYLGLVAFVVIMVSIVNYYYYQTYHDFIDIFAFGLVDDESSAVLKSIWQDYPILSALFAAAAITAFDTVLTRHFLTPRRRRDASRWPVGLFALYLFLTLLLFAAMARGSLATFPLRRNDSQISTITALNKMTPNGLIALSWAVGDHNLDVKFTPVSRRAGAVLLRQSGLNSLDARTPDNPWLRDHRPNVVMALMESMGSNMLVFDHMPDNDLLGALRKPFADDFVFRRFVSEGNGTAPSLAALFFHSPVQNISHSSAQRVPLADTPFAVYKKAGYNVIFITSGSLMWRNLGNYLPFQGVDRVFGQETLESLYPESRQEVTDWGVPDDYAFRLAAKLLAQATQPTFIAILTVTNHPPYIVPPHYHPKPVYASAQMMAHAEVPRQAQENILRTYQYGTDSLGEFIATIKDSPLGDNTLIAAAGDHQMRRLKAFNPREQFLDRAVPFYLYIPKIILDNSPWRYDPSRIGSHKDIMPTLYAYSLSDTPYQALGGRNMLAPVDDGSRAFGYNVDLWVDDRGVYPLTGRPAFYPWTPDGGLTLQPAVGPVDTSRMQRFTAYPVLLRWQLNARIKGFSG</sequence>
<evidence type="ECO:0000256" key="5">
    <source>
        <dbReference type="ARBA" id="ARBA00023136"/>
    </source>
</evidence>
<dbReference type="Gene3D" id="3.40.720.10">
    <property type="entry name" value="Alkaline Phosphatase, subunit A"/>
    <property type="match status" value="1"/>
</dbReference>
<comment type="subcellular location">
    <subcellularLocation>
        <location evidence="1">Cell membrane</location>
        <topology evidence="1">Multi-pass membrane protein</topology>
    </subcellularLocation>
</comment>
<dbReference type="GO" id="GO:0016740">
    <property type="term" value="F:transferase activity"/>
    <property type="evidence" value="ECO:0007669"/>
    <property type="project" value="UniProtKB-KW"/>
</dbReference>
<dbReference type="PANTHER" id="PTHR47371">
    <property type="entry name" value="LIPOTEICHOIC ACID SYNTHASE"/>
    <property type="match status" value="1"/>
</dbReference>
<dbReference type="InterPro" id="IPR000917">
    <property type="entry name" value="Sulfatase_N"/>
</dbReference>
<gene>
    <name evidence="8" type="ORF">EZJ58_1528</name>
</gene>
<evidence type="ECO:0000256" key="2">
    <source>
        <dbReference type="ARBA" id="ARBA00022475"/>
    </source>
</evidence>
<keyword evidence="4 6" id="KW-1133">Transmembrane helix</keyword>
<feature type="transmembrane region" description="Helical" evidence="6">
    <location>
        <begin position="12"/>
        <end position="36"/>
    </location>
</feature>